<dbReference type="Gene3D" id="1.10.150.130">
    <property type="match status" value="1"/>
</dbReference>
<keyword evidence="6" id="KW-1185">Reference proteome</keyword>
<protein>
    <submittedName>
        <fullName evidence="5">Tyrosine-type recombinase/integrase</fullName>
    </submittedName>
</protein>
<evidence type="ECO:0000313" key="6">
    <source>
        <dbReference type="Proteomes" id="UP001327027"/>
    </source>
</evidence>
<gene>
    <name evidence="5" type="ORF">U6A24_02565</name>
</gene>
<evidence type="ECO:0000256" key="2">
    <source>
        <dbReference type="ARBA" id="ARBA00023125"/>
    </source>
</evidence>
<dbReference type="SUPFAM" id="SSF56349">
    <property type="entry name" value="DNA breaking-rejoining enzymes"/>
    <property type="match status" value="1"/>
</dbReference>
<dbReference type="Pfam" id="PF00589">
    <property type="entry name" value="Phage_integrase"/>
    <property type="match status" value="1"/>
</dbReference>
<dbReference type="InterPro" id="IPR013762">
    <property type="entry name" value="Integrase-like_cat_sf"/>
</dbReference>
<evidence type="ECO:0000259" key="4">
    <source>
        <dbReference type="PROSITE" id="PS51898"/>
    </source>
</evidence>
<dbReference type="CDD" id="cd01185">
    <property type="entry name" value="INTN1_C_like"/>
    <property type="match status" value="1"/>
</dbReference>
<dbReference type="EMBL" id="JAYKLX010000001">
    <property type="protein sequence ID" value="MEB3344323.1"/>
    <property type="molecule type" value="Genomic_DNA"/>
</dbReference>
<feature type="domain" description="Tyr recombinase" evidence="4">
    <location>
        <begin position="218"/>
        <end position="406"/>
    </location>
</feature>
<dbReference type="PANTHER" id="PTHR30349">
    <property type="entry name" value="PHAGE INTEGRASE-RELATED"/>
    <property type="match status" value="1"/>
</dbReference>
<dbReference type="InterPro" id="IPR011010">
    <property type="entry name" value="DNA_brk_join_enz"/>
</dbReference>
<comment type="caution">
    <text evidence="5">The sequence shown here is derived from an EMBL/GenBank/DDBJ whole genome shotgun (WGS) entry which is preliminary data.</text>
</comment>
<evidence type="ECO:0000256" key="3">
    <source>
        <dbReference type="ARBA" id="ARBA00023172"/>
    </source>
</evidence>
<reference evidence="5 6" key="1">
    <citation type="journal article" date="2013" name="Int. J. Syst. Evol. Microbiol.">
        <title>Aquimarina gracilis sp. nov., isolated from the gut microflora of a mussel, Mytilus coruscus, and emended description of Aquimarina spongiae.</title>
        <authorList>
            <person name="Park S.C."/>
            <person name="Choe H.N."/>
            <person name="Baik K.S."/>
            <person name="Seong C.N."/>
        </authorList>
    </citation>
    <scope>NUCLEOTIDE SEQUENCE [LARGE SCALE GENOMIC DNA]</scope>
    <source>
        <strain evidence="5 6">PSC32</strain>
    </source>
</reference>
<name>A0ABU5ZQI9_9FLAO</name>
<organism evidence="5 6">
    <name type="scientific">Aquimarina gracilis</name>
    <dbReference type="NCBI Taxonomy" id="874422"/>
    <lineage>
        <taxon>Bacteria</taxon>
        <taxon>Pseudomonadati</taxon>
        <taxon>Bacteroidota</taxon>
        <taxon>Flavobacteriia</taxon>
        <taxon>Flavobacteriales</taxon>
        <taxon>Flavobacteriaceae</taxon>
        <taxon>Aquimarina</taxon>
    </lineage>
</organism>
<dbReference type="InterPro" id="IPR010998">
    <property type="entry name" value="Integrase_recombinase_N"/>
</dbReference>
<accession>A0ABU5ZQI9</accession>
<dbReference type="Pfam" id="PF17293">
    <property type="entry name" value="Arm-DNA-bind_5"/>
    <property type="match status" value="1"/>
</dbReference>
<dbReference type="InterPro" id="IPR002104">
    <property type="entry name" value="Integrase_catalytic"/>
</dbReference>
<evidence type="ECO:0000313" key="5">
    <source>
        <dbReference type="EMBL" id="MEB3344323.1"/>
    </source>
</evidence>
<dbReference type="InterPro" id="IPR035386">
    <property type="entry name" value="Arm-DNA-bind_5"/>
</dbReference>
<dbReference type="PROSITE" id="PS51898">
    <property type="entry name" value="TYR_RECOMBINASE"/>
    <property type="match status" value="1"/>
</dbReference>
<sequence length="416" mass="48998">MQVSFHLRKDKIGKAGLAPIRMVIATNGFKIFKAVKGVKCSESNWDARKERIKAQKKKEEYNNYIEYNKIIDELEANVKKLGRYVLLNNIVPTKEYILEKLASGIEKVELAHFFFPSFEEFIETSKSVKVPRTIKSYITTRNFLQDFETSTGYKLTFESIDNNFFEKIQDYTFLDRKNKNSYLAFIIKVLNTFMRWSYDKEYHDNLKFKKFKVRIDETEIIYLTMDELMALYNHEFESNRLSQVRDVYCFNCFTGLRISDTSSLKPSNISENAITLTIQKTRANNTRIPLNRFSKAILEKYKDTICEPLPIISQQKFNKYIKECCEKAEINTPITITRYVGQKRIDKTVPKHDLITSHTARKTFVTNSLALGMKEMVVRNITGHKKEESFRRYVKIAEDLKRQEMDNTWDKVNNTK</sequence>
<dbReference type="PANTHER" id="PTHR30349:SF64">
    <property type="entry name" value="PROPHAGE INTEGRASE INTD-RELATED"/>
    <property type="match status" value="1"/>
</dbReference>
<dbReference type="RefSeq" id="WP_324178370.1">
    <property type="nucleotide sequence ID" value="NZ_BAABAW010000016.1"/>
</dbReference>
<dbReference type="Gene3D" id="1.10.443.10">
    <property type="entry name" value="Intergrase catalytic core"/>
    <property type="match status" value="1"/>
</dbReference>
<keyword evidence="3" id="KW-0233">DNA recombination</keyword>
<keyword evidence="2" id="KW-0238">DNA-binding</keyword>
<comment type="similarity">
    <text evidence="1">Belongs to the 'phage' integrase family.</text>
</comment>
<proteinExistence type="inferred from homology"/>
<dbReference type="Proteomes" id="UP001327027">
    <property type="component" value="Unassembled WGS sequence"/>
</dbReference>
<evidence type="ECO:0000256" key="1">
    <source>
        <dbReference type="ARBA" id="ARBA00008857"/>
    </source>
</evidence>
<dbReference type="InterPro" id="IPR050090">
    <property type="entry name" value="Tyrosine_recombinase_XerCD"/>
</dbReference>